<gene>
    <name evidence="1" type="ORF">AVEN_152445_1</name>
</gene>
<evidence type="ECO:0000313" key="2">
    <source>
        <dbReference type="Proteomes" id="UP000499080"/>
    </source>
</evidence>
<dbReference type="OrthoDB" id="6429724at2759"/>
<evidence type="ECO:0000313" key="1">
    <source>
        <dbReference type="EMBL" id="GBN75574.1"/>
    </source>
</evidence>
<dbReference type="AlphaFoldDB" id="A0A4Y2RII0"/>
<comment type="caution">
    <text evidence="1">The sequence shown here is derived from an EMBL/GenBank/DDBJ whole genome shotgun (WGS) entry which is preliminary data.</text>
</comment>
<protein>
    <submittedName>
        <fullName evidence="1">Uncharacterized protein</fullName>
    </submittedName>
</protein>
<proteinExistence type="predicted"/>
<dbReference type="Proteomes" id="UP000499080">
    <property type="component" value="Unassembled WGS sequence"/>
</dbReference>
<name>A0A4Y2RII0_ARAVE</name>
<reference evidence="1 2" key="1">
    <citation type="journal article" date="2019" name="Sci. Rep.">
        <title>Orb-weaving spider Araneus ventricosus genome elucidates the spidroin gene catalogue.</title>
        <authorList>
            <person name="Kono N."/>
            <person name="Nakamura H."/>
            <person name="Ohtoshi R."/>
            <person name="Moran D.A.P."/>
            <person name="Shinohara A."/>
            <person name="Yoshida Y."/>
            <person name="Fujiwara M."/>
            <person name="Mori M."/>
            <person name="Tomita M."/>
            <person name="Arakawa K."/>
        </authorList>
    </citation>
    <scope>NUCLEOTIDE SEQUENCE [LARGE SCALE GENOMIC DNA]</scope>
</reference>
<keyword evidence="2" id="KW-1185">Reference proteome</keyword>
<organism evidence="1 2">
    <name type="scientific">Araneus ventricosus</name>
    <name type="common">Orbweaver spider</name>
    <name type="synonym">Epeira ventricosa</name>
    <dbReference type="NCBI Taxonomy" id="182803"/>
    <lineage>
        <taxon>Eukaryota</taxon>
        <taxon>Metazoa</taxon>
        <taxon>Ecdysozoa</taxon>
        <taxon>Arthropoda</taxon>
        <taxon>Chelicerata</taxon>
        <taxon>Arachnida</taxon>
        <taxon>Araneae</taxon>
        <taxon>Araneomorphae</taxon>
        <taxon>Entelegynae</taxon>
        <taxon>Araneoidea</taxon>
        <taxon>Araneidae</taxon>
        <taxon>Araneus</taxon>
    </lineage>
</organism>
<sequence>MMLCGNRCAGGPRKPSGHAQSCCATGHTPPCNANIISENVPDGLPDDFSGPYKDFSPPGCREPAVGEQVRGDVPYLPSYLDPLNAAPTRASGATDNLYMRGPFFPGVSETHEQFVNRGGISPKKYYEFVRHYEEPGMKYDKSITQTDFVPPHPMLPKDKSPCLQEPPGEAHYVPKRPPPKNPHAKILEYKITEPELIYVEEEPKREFSTETSDNYVCYQKPKTKKPLKDVFPSQKELFLERLHGTHENCPHGFPHEFMCDGKKCKAKRAWPDENFVCTSGKTDKKPVCVRKREQDCERTPWLLLPRNYRFPNGYMILPSKCNECQCIDK</sequence>
<dbReference type="EMBL" id="BGPR01017244">
    <property type="protein sequence ID" value="GBN75574.1"/>
    <property type="molecule type" value="Genomic_DNA"/>
</dbReference>
<accession>A0A4Y2RII0</accession>